<name>A0ABU9HCD1_9GAMM</name>
<dbReference type="PANTHER" id="PTHR13748">
    <property type="entry name" value="COBW-RELATED"/>
    <property type="match status" value="1"/>
</dbReference>
<comment type="caution">
    <text evidence="8">The sequence shown here is derived from an EMBL/GenBank/DDBJ whole genome shotgun (WGS) entry which is preliminary data.</text>
</comment>
<proteinExistence type="inferred from homology"/>
<dbReference type="Pfam" id="PF02492">
    <property type="entry name" value="cobW"/>
    <property type="match status" value="1"/>
</dbReference>
<comment type="catalytic activity">
    <reaction evidence="6">
        <text>GTP + H2O = GDP + phosphate + H(+)</text>
        <dbReference type="Rhea" id="RHEA:19669"/>
        <dbReference type="ChEBI" id="CHEBI:15377"/>
        <dbReference type="ChEBI" id="CHEBI:15378"/>
        <dbReference type="ChEBI" id="CHEBI:37565"/>
        <dbReference type="ChEBI" id="CHEBI:43474"/>
        <dbReference type="ChEBI" id="CHEBI:58189"/>
    </reaction>
    <physiologicalReaction direction="left-to-right" evidence="6">
        <dbReference type="Rhea" id="RHEA:19670"/>
    </physiologicalReaction>
</comment>
<dbReference type="SUPFAM" id="SSF90002">
    <property type="entry name" value="Hypothetical protein YjiA, C-terminal domain"/>
    <property type="match status" value="1"/>
</dbReference>
<sequence length="377" mass="41116">MTTSNSSANSALNNSVSLNKIPTTVVTGFLGSGKTTLLANLLKKAKGKRIAVIMNEFGELDIDSELLRSCPFDEESGCEGDGAELVGGDDGIYELANGCICCTVEEEFLPVMKKLVERRDQIDHILIETSGLALPKPLVQAFNWPGIKEYCTVDAVITLVDGPAIAAGRFAADEDKVKEQRALDESLDHDPSLQELLDDQLNSADLVVVSKSDLLTEEEQARVKAVIEKRVPSSVKTAYINNGDVPLEVLIGINAGTEKTIDKVHNHHDHHHAHGAHHDHAHDHFDSMVISLGTVDADKLKVSVEKLLNEFNLFRIKGFAAVENKPMRQVLQAVGKRLEVHFDRLWEATETPKTELVLIGKGLDEAAVIAILKSAEV</sequence>
<evidence type="ECO:0000256" key="4">
    <source>
        <dbReference type="ARBA" id="ARBA00034320"/>
    </source>
</evidence>
<comment type="similarity">
    <text evidence="4">Belongs to the SIMIBI class G3E GTPase family. ZNG1 subfamily.</text>
</comment>
<keyword evidence="3" id="KW-0143">Chaperone</keyword>
<organism evidence="8 9">
    <name type="scientific">Psychromonas arctica</name>
    <dbReference type="NCBI Taxonomy" id="168275"/>
    <lineage>
        <taxon>Bacteria</taxon>
        <taxon>Pseudomonadati</taxon>
        <taxon>Pseudomonadota</taxon>
        <taxon>Gammaproteobacteria</taxon>
        <taxon>Alteromonadales</taxon>
        <taxon>Psychromonadaceae</taxon>
        <taxon>Psychromonas</taxon>
    </lineage>
</organism>
<protein>
    <submittedName>
        <fullName evidence="8">Cobalamin biosynthesis protein CobW</fullName>
    </submittedName>
</protein>
<dbReference type="InterPro" id="IPR051316">
    <property type="entry name" value="Zinc-reg_GTPase_activator"/>
</dbReference>
<dbReference type="EMBL" id="JBAKBA010000021">
    <property type="protein sequence ID" value="MEL0659514.1"/>
    <property type="molecule type" value="Genomic_DNA"/>
</dbReference>
<dbReference type="InterPro" id="IPR003495">
    <property type="entry name" value="CobW/HypB/UreG_nucleotide-bd"/>
</dbReference>
<dbReference type="InterPro" id="IPR012824">
    <property type="entry name" value="CobW"/>
</dbReference>
<comment type="function">
    <text evidence="5">Zinc chaperone that directly transfers zinc cofactor to target proteins, thereby activating them. Zinc is transferred from the CXCC motif in the GTPase domain to the zinc binding site in target proteins in a process requiring GTP hydrolysis.</text>
</comment>
<keyword evidence="9" id="KW-1185">Reference proteome</keyword>
<evidence type="ECO:0000256" key="6">
    <source>
        <dbReference type="ARBA" id="ARBA00049117"/>
    </source>
</evidence>
<dbReference type="InterPro" id="IPR027417">
    <property type="entry name" value="P-loop_NTPase"/>
</dbReference>
<dbReference type="SUPFAM" id="SSF52540">
    <property type="entry name" value="P-loop containing nucleoside triphosphate hydrolases"/>
    <property type="match status" value="1"/>
</dbReference>
<evidence type="ECO:0000256" key="3">
    <source>
        <dbReference type="ARBA" id="ARBA00023186"/>
    </source>
</evidence>
<dbReference type="SMART" id="SM00833">
    <property type="entry name" value="CobW_C"/>
    <property type="match status" value="1"/>
</dbReference>
<dbReference type="Proteomes" id="UP001366060">
    <property type="component" value="Unassembled WGS sequence"/>
</dbReference>
<reference evidence="8 9" key="1">
    <citation type="submission" date="2024-02" db="EMBL/GenBank/DDBJ databases">
        <title>Bacteria isolated from the canopy kelp, Nereocystis luetkeana.</title>
        <authorList>
            <person name="Pfister C.A."/>
            <person name="Younker I.T."/>
            <person name="Light S.H."/>
        </authorList>
    </citation>
    <scope>NUCLEOTIDE SEQUENCE [LARGE SCALE GENOMIC DNA]</scope>
    <source>
        <strain evidence="8 9">TI.2.07</strain>
    </source>
</reference>
<dbReference type="CDD" id="cd03112">
    <property type="entry name" value="CobW-like"/>
    <property type="match status" value="1"/>
</dbReference>
<evidence type="ECO:0000259" key="7">
    <source>
        <dbReference type="SMART" id="SM00833"/>
    </source>
</evidence>
<accession>A0ABU9HCD1</accession>
<dbReference type="Pfam" id="PF07683">
    <property type="entry name" value="CobW_C"/>
    <property type="match status" value="1"/>
</dbReference>
<dbReference type="Gene3D" id="3.40.50.300">
    <property type="entry name" value="P-loop containing nucleotide triphosphate hydrolases"/>
    <property type="match status" value="1"/>
</dbReference>
<gene>
    <name evidence="8" type="primary">cobW</name>
    <name evidence="8" type="ORF">V6255_10235</name>
</gene>
<dbReference type="RefSeq" id="WP_341628063.1">
    <property type="nucleotide sequence ID" value="NZ_JBAKBA010000021.1"/>
</dbReference>
<evidence type="ECO:0000256" key="1">
    <source>
        <dbReference type="ARBA" id="ARBA00022741"/>
    </source>
</evidence>
<keyword evidence="2" id="KW-0378">Hydrolase</keyword>
<dbReference type="PANTHER" id="PTHR13748:SF62">
    <property type="entry name" value="COBW DOMAIN-CONTAINING PROTEIN"/>
    <property type="match status" value="1"/>
</dbReference>
<feature type="domain" description="CobW C-terminal" evidence="7">
    <location>
        <begin position="285"/>
        <end position="376"/>
    </location>
</feature>
<dbReference type="Gene3D" id="3.30.1220.10">
    <property type="entry name" value="CobW-like, C-terminal domain"/>
    <property type="match status" value="1"/>
</dbReference>
<dbReference type="InterPro" id="IPR011629">
    <property type="entry name" value="CobW-like_C"/>
</dbReference>
<evidence type="ECO:0000313" key="9">
    <source>
        <dbReference type="Proteomes" id="UP001366060"/>
    </source>
</evidence>
<keyword evidence="1" id="KW-0547">Nucleotide-binding</keyword>
<evidence type="ECO:0000313" key="8">
    <source>
        <dbReference type="EMBL" id="MEL0659514.1"/>
    </source>
</evidence>
<evidence type="ECO:0000256" key="5">
    <source>
        <dbReference type="ARBA" id="ARBA00045658"/>
    </source>
</evidence>
<evidence type="ECO:0000256" key="2">
    <source>
        <dbReference type="ARBA" id="ARBA00022801"/>
    </source>
</evidence>
<dbReference type="NCBIfam" id="TIGR02475">
    <property type="entry name" value="CobW"/>
    <property type="match status" value="1"/>
</dbReference>
<dbReference type="InterPro" id="IPR036627">
    <property type="entry name" value="CobW-likC_sf"/>
</dbReference>